<organism evidence="2 3">
    <name type="scientific">Paenibacillus macerans</name>
    <name type="common">Bacillus macerans</name>
    <dbReference type="NCBI Taxonomy" id="44252"/>
    <lineage>
        <taxon>Bacteria</taxon>
        <taxon>Bacillati</taxon>
        <taxon>Bacillota</taxon>
        <taxon>Bacilli</taxon>
        <taxon>Bacillales</taxon>
        <taxon>Paenibacillaceae</taxon>
        <taxon>Paenibacillus</taxon>
    </lineage>
</organism>
<dbReference type="AlphaFoldDB" id="A0A090ZNM8"/>
<evidence type="ECO:0000256" key="1">
    <source>
        <dbReference type="SAM" id="Phobius"/>
    </source>
</evidence>
<keyword evidence="1" id="KW-0472">Membrane</keyword>
<proteinExistence type="predicted"/>
<dbReference type="STRING" id="44252.DJ90_2015"/>
<dbReference type="Proteomes" id="UP000029278">
    <property type="component" value="Unassembled WGS sequence"/>
</dbReference>
<feature type="transmembrane region" description="Helical" evidence="1">
    <location>
        <begin position="35"/>
        <end position="56"/>
    </location>
</feature>
<reference evidence="2 3" key="1">
    <citation type="submission" date="2014-04" db="EMBL/GenBank/DDBJ databases">
        <authorList>
            <person name="Bishop-Lilly K.A."/>
            <person name="Broomall S.M."/>
            <person name="Chain P.S."/>
            <person name="Chertkov O."/>
            <person name="Coyne S.R."/>
            <person name="Daligault H.E."/>
            <person name="Davenport K.W."/>
            <person name="Erkkila T."/>
            <person name="Frey K.G."/>
            <person name="Gibbons H.S."/>
            <person name="Gu W."/>
            <person name="Jaissle J."/>
            <person name="Johnson S.L."/>
            <person name="Koroleva G.I."/>
            <person name="Ladner J.T."/>
            <person name="Lo C.-C."/>
            <person name="Minogue T.D."/>
            <person name="Munk C."/>
            <person name="Palacios G.F."/>
            <person name="Redden C.L."/>
            <person name="Rosenzweig C.N."/>
            <person name="Scholz M.B."/>
            <person name="Teshima H."/>
            <person name="Xu Y."/>
        </authorList>
    </citation>
    <scope>NUCLEOTIDE SEQUENCE [LARGE SCALE GENOMIC DNA]</scope>
    <source>
        <strain evidence="2 3">8244</strain>
    </source>
</reference>
<dbReference type="PATRIC" id="fig|44252.3.peg.216"/>
<dbReference type="OrthoDB" id="1708240at2"/>
<dbReference type="Pfam" id="PF19629">
    <property type="entry name" value="DUF6133"/>
    <property type="match status" value="1"/>
</dbReference>
<dbReference type="HOGENOM" id="CLU_179196_0_0_9"/>
<comment type="caution">
    <text evidence="2">The sequence shown here is derived from an EMBL/GenBank/DDBJ whole genome shotgun (WGS) entry which is preliminary data.</text>
</comment>
<evidence type="ECO:0000313" key="3">
    <source>
        <dbReference type="Proteomes" id="UP000029278"/>
    </source>
</evidence>
<dbReference type="EMBL" id="JMQA01000001">
    <property type="protein sequence ID" value="KFN12207.1"/>
    <property type="molecule type" value="Genomic_DNA"/>
</dbReference>
<gene>
    <name evidence="2" type="ORF">DJ90_2015</name>
</gene>
<dbReference type="RefSeq" id="WP_051985567.1">
    <property type="nucleotide sequence ID" value="NZ_CP086393.1"/>
</dbReference>
<dbReference type="InterPro" id="IPR045765">
    <property type="entry name" value="DUF6133"/>
</dbReference>
<name>A0A090ZNM8_PAEMA</name>
<protein>
    <submittedName>
        <fullName evidence="2">Uncharacterized protein</fullName>
    </submittedName>
</protein>
<keyword evidence="3" id="KW-1185">Reference proteome</keyword>
<sequence>MKQWLKAAKKKIAHSVTRTKQALGNRRAEGFVDTAVKILMGVVIGALVLAGLYLLFEDTILPTLSERIKAMFDYGGSLR</sequence>
<keyword evidence="1" id="KW-0812">Transmembrane</keyword>
<keyword evidence="1" id="KW-1133">Transmembrane helix</keyword>
<evidence type="ECO:0000313" key="2">
    <source>
        <dbReference type="EMBL" id="KFN12207.1"/>
    </source>
</evidence>
<accession>A0A090ZNM8</accession>
<dbReference type="GeneID" id="77008257"/>